<feature type="transmembrane region" description="Helical" evidence="9">
    <location>
        <begin position="130"/>
        <end position="149"/>
    </location>
</feature>
<dbReference type="KEGG" id="cdn:BN940_15871"/>
<keyword evidence="2 9" id="KW-0813">Transport</keyword>
<evidence type="ECO:0000256" key="6">
    <source>
        <dbReference type="ARBA" id="ARBA00022989"/>
    </source>
</evidence>
<evidence type="ECO:0000256" key="3">
    <source>
        <dbReference type="ARBA" id="ARBA00022475"/>
    </source>
</evidence>
<dbReference type="PANTHER" id="PTHR35011:SF10">
    <property type="entry name" value="TRAP TRANSPORTER SMALL PERMEASE PROTEIN"/>
    <property type="match status" value="1"/>
</dbReference>
<comment type="subunit">
    <text evidence="9">The complex comprises the extracytoplasmic solute receptor protein and the two transmembrane proteins.</text>
</comment>
<dbReference type="STRING" id="1437824.BN940_15871"/>
<evidence type="ECO:0000256" key="5">
    <source>
        <dbReference type="ARBA" id="ARBA00022692"/>
    </source>
</evidence>
<dbReference type="InterPro" id="IPR055348">
    <property type="entry name" value="DctQ"/>
</dbReference>
<comment type="function">
    <text evidence="9">Part of the tripartite ATP-independent periplasmic (TRAP) transport system.</text>
</comment>
<dbReference type="EMBL" id="HG916765">
    <property type="protein sequence ID" value="CDM25615.1"/>
    <property type="molecule type" value="Genomic_DNA"/>
</dbReference>
<evidence type="ECO:0000256" key="8">
    <source>
        <dbReference type="ARBA" id="ARBA00038436"/>
    </source>
</evidence>
<feature type="transmembrane region" description="Helical" evidence="9">
    <location>
        <begin position="6"/>
        <end position="28"/>
    </location>
</feature>
<evidence type="ECO:0000256" key="2">
    <source>
        <dbReference type="ARBA" id="ARBA00022448"/>
    </source>
</evidence>
<dbReference type="InterPro" id="IPR007387">
    <property type="entry name" value="TRAP_DctQ"/>
</dbReference>
<keyword evidence="4 9" id="KW-0997">Cell inner membrane</keyword>
<evidence type="ECO:0000256" key="1">
    <source>
        <dbReference type="ARBA" id="ARBA00004429"/>
    </source>
</evidence>
<evidence type="ECO:0000313" key="11">
    <source>
        <dbReference type="EMBL" id="CDM25615.1"/>
    </source>
</evidence>
<sequence>MARINLILAVLAAILLVAATLIITWMVFKRGIGLQSSWELETAIELMIGATFLASPYTLVTGGHVKMDLLDSLLSGTSGRWMTLLPKVLACAVCFYLGCAGLELTIHAYATHERALGVWQPLVWPKYSTVAVGMLLTAFQYVLEILRALGTRRREMKNV</sequence>
<evidence type="ECO:0000256" key="7">
    <source>
        <dbReference type="ARBA" id="ARBA00023136"/>
    </source>
</evidence>
<dbReference type="GO" id="GO:0015740">
    <property type="term" value="P:C4-dicarboxylate transport"/>
    <property type="evidence" value="ECO:0007669"/>
    <property type="project" value="TreeGrafter"/>
</dbReference>
<comment type="subcellular location">
    <subcellularLocation>
        <location evidence="1 9">Cell inner membrane</location>
        <topology evidence="1 9">Multi-pass membrane protein</topology>
    </subcellularLocation>
</comment>
<keyword evidence="3" id="KW-1003">Cell membrane</keyword>
<organism evidence="11 12">
    <name type="scientific">Castellaniella defragrans (strain DSM 12143 / CCUG 39792 / 65Phen)</name>
    <name type="common">Alcaligenes defragrans</name>
    <dbReference type="NCBI Taxonomy" id="1437824"/>
    <lineage>
        <taxon>Bacteria</taxon>
        <taxon>Pseudomonadati</taxon>
        <taxon>Pseudomonadota</taxon>
        <taxon>Betaproteobacteria</taxon>
        <taxon>Burkholderiales</taxon>
        <taxon>Alcaligenaceae</taxon>
        <taxon>Castellaniella</taxon>
    </lineage>
</organism>
<evidence type="ECO:0000256" key="9">
    <source>
        <dbReference type="RuleBase" id="RU369079"/>
    </source>
</evidence>
<keyword evidence="6 9" id="KW-1133">Transmembrane helix</keyword>
<protein>
    <recommendedName>
        <fullName evidence="9">TRAP transporter small permease protein</fullName>
    </recommendedName>
</protein>
<dbReference type="PANTHER" id="PTHR35011">
    <property type="entry name" value="2,3-DIKETO-L-GULONATE TRAP TRANSPORTER SMALL PERMEASE PROTEIN YIAM"/>
    <property type="match status" value="1"/>
</dbReference>
<proteinExistence type="inferred from homology"/>
<dbReference type="RefSeq" id="WP_043684384.1">
    <property type="nucleotide sequence ID" value="NZ_HG916765.1"/>
</dbReference>
<dbReference type="Pfam" id="PF04290">
    <property type="entry name" value="DctQ"/>
    <property type="match status" value="1"/>
</dbReference>
<dbReference type="eggNOG" id="COG3090">
    <property type="taxonomic scope" value="Bacteria"/>
</dbReference>
<dbReference type="AlphaFoldDB" id="W8X9Y1"/>
<dbReference type="OrthoDB" id="26202at2"/>
<evidence type="ECO:0000313" key="12">
    <source>
        <dbReference type="Proteomes" id="UP000019805"/>
    </source>
</evidence>
<feature type="transmembrane region" description="Helical" evidence="9">
    <location>
        <begin position="88"/>
        <end position="110"/>
    </location>
</feature>
<keyword evidence="7 9" id="KW-0472">Membrane</keyword>
<dbReference type="GO" id="GO:0005886">
    <property type="term" value="C:plasma membrane"/>
    <property type="evidence" value="ECO:0007669"/>
    <property type="project" value="UniProtKB-SubCell"/>
</dbReference>
<comment type="similarity">
    <text evidence="8 9">Belongs to the TRAP transporter small permease family.</text>
</comment>
<gene>
    <name evidence="11" type="ORF">BN940_15871</name>
</gene>
<keyword evidence="5 9" id="KW-0812">Transmembrane</keyword>
<name>W8X9Y1_CASD6</name>
<dbReference type="GO" id="GO:0022857">
    <property type="term" value="F:transmembrane transporter activity"/>
    <property type="evidence" value="ECO:0007669"/>
    <property type="project" value="UniProtKB-UniRule"/>
</dbReference>
<evidence type="ECO:0000259" key="10">
    <source>
        <dbReference type="Pfam" id="PF04290"/>
    </source>
</evidence>
<keyword evidence="12" id="KW-1185">Reference proteome</keyword>
<comment type="caution">
    <text evidence="9">Lacks conserved residue(s) required for the propagation of feature annotation.</text>
</comment>
<reference evidence="11 12" key="1">
    <citation type="journal article" date="2014" name="BMC Microbiol.">
        <title>The oxygen-independent metabolism of cyclic monoterpenes in Castellaniella defragrans 65Phen.</title>
        <authorList>
            <person name="Petasch J."/>
            <person name="Disch E.M."/>
            <person name="Markert S."/>
            <person name="Becher D."/>
            <person name="Schweder T."/>
            <person name="Huttel B."/>
            <person name="Reinhardt R."/>
            <person name="Harder J."/>
        </authorList>
    </citation>
    <scope>NUCLEOTIDE SEQUENCE [LARGE SCALE GENOMIC DNA]</scope>
    <source>
        <strain evidence="11">65Phen</strain>
    </source>
</reference>
<evidence type="ECO:0000256" key="4">
    <source>
        <dbReference type="ARBA" id="ARBA00022519"/>
    </source>
</evidence>
<accession>W8X9Y1</accession>
<dbReference type="Proteomes" id="UP000019805">
    <property type="component" value="Chromosome"/>
</dbReference>
<feature type="domain" description="Tripartite ATP-independent periplasmic transporters DctQ component" evidence="10">
    <location>
        <begin position="20"/>
        <end position="149"/>
    </location>
</feature>
<dbReference type="HOGENOM" id="CLU_086356_2_3_4"/>